<dbReference type="EMBL" id="FOCM01000007">
    <property type="protein sequence ID" value="SEN86747.1"/>
    <property type="molecule type" value="Genomic_DNA"/>
</dbReference>
<keyword evidence="3 5" id="KW-1133">Transmembrane helix</keyword>
<dbReference type="AlphaFoldDB" id="A0A1H8K259"/>
<keyword evidence="4 5" id="KW-0472">Membrane</keyword>
<accession>A0A1H8K259</accession>
<name>A0A1H8K259_9RHOB</name>
<keyword evidence="6" id="KW-0808">Transferase</keyword>
<reference evidence="7" key="1">
    <citation type="submission" date="2016-10" db="EMBL/GenBank/DDBJ databases">
        <authorList>
            <person name="Varghese N."/>
            <person name="Submissions S."/>
        </authorList>
    </citation>
    <scope>NUCLEOTIDE SEQUENCE [LARGE SCALE GENOMIC DNA]</scope>
    <source>
        <strain evidence="7">DSM 26893</strain>
    </source>
</reference>
<evidence type="ECO:0000256" key="1">
    <source>
        <dbReference type="ARBA" id="ARBA00004127"/>
    </source>
</evidence>
<dbReference type="Pfam" id="PF04191">
    <property type="entry name" value="PEMT"/>
    <property type="match status" value="1"/>
</dbReference>
<sequence>MGLKWIDIPPVWLAGHLAALWLGRDTGPQVTGRVWDVLGTALIAGGLLLMAGAVAVMVAARTTPIPHQAPAALVTGGPFRLSRNPIYLGDALVLTGAVAWTGAVWGVILVPLFVAIVTRRFIRAEEDRLAVAFGDAFHAWAARTRRWI</sequence>
<feature type="transmembrane region" description="Helical" evidence="5">
    <location>
        <begin position="6"/>
        <end position="23"/>
    </location>
</feature>
<dbReference type="Gene3D" id="1.20.120.1630">
    <property type="match status" value="1"/>
</dbReference>
<keyword evidence="2 5" id="KW-0812">Transmembrane</keyword>
<feature type="transmembrane region" description="Helical" evidence="5">
    <location>
        <begin position="35"/>
        <end position="60"/>
    </location>
</feature>
<evidence type="ECO:0000313" key="6">
    <source>
        <dbReference type="EMBL" id="SEN86747.1"/>
    </source>
</evidence>
<dbReference type="InterPro" id="IPR007318">
    <property type="entry name" value="Phopholipid_MeTrfase"/>
</dbReference>
<protein>
    <submittedName>
        <fullName evidence="6">Phospholipid methyltransferase</fullName>
    </submittedName>
</protein>
<feature type="transmembrane region" description="Helical" evidence="5">
    <location>
        <begin position="91"/>
        <end position="118"/>
    </location>
</feature>
<proteinExistence type="predicted"/>
<evidence type="ECO:0000256" key="3">
    <source>
        <dbReference type="ARBA" id="ARBA00022989"/>
    </source>
</evidence>
<gene>
    <name evidence="6" type="ORF">SAMN04488011_10750</name>
</gene>
<evidence type="ECO:0000256" key="2">
    <source>
        <dbReference type="ARBA" id="ARBA00022692"/>
    </source>
</evidence>
<dbReference type="Proteomes" id="UP000199372">
    <property type="component" value="Unassembled WGS sequence"/>
</dbReference>
<evidence type="ECO:0000256" key="5">
    <source>
        <dbReference type="SAM" id="Phobius"/>
    </source>
</evidence>
<organism evidence="6 7">
    <name type="scientific">Palleronia pelagia</name>
    <dbReference type="NCBI Taxonomy" id="387096"/>
    <lineage>
        <taxon>Bacteria</taxon>
        <taxon>Pseudomonadati</taxon>
        <taxon>Pseudomonadota</taxon>
        <taxon>Alphaproteobacteria</taxon>
        <taxon>Rhodobacterales</taxon>
        <taxon>Roseobacteraceae</taxon>
        <taxon>Palleronia</taxon>
    </lineage>
</organism>
<dbReference type="GO" id="GO:0032259">
    <property type="term" value="P:methylation"/>
    <property type="evidence" value="ECO:0007669"/>
    <property type="project" value="UniProtKB-KW"/>
</dbReference>
<evidence type="ECO:0000313" key="7">
    <source>
        <dbReference type="Proteomes" id="UP000199372"/>
    </source>
</evidence>
<dbReference type="GO" id="GO:0008168">
    <property type="term" value="F:methyltransferase activity"/>
    <property type="evidence" value="ECO:0007669"/>
    <property type="project" value="UniProtKB-KW"/>
</dbReference>
<keyword evidence="6" id="KW-0489">Methyltransferase</keyword>
<dbReference type="GO" id="GO:0012505">
    <property type="term" value="C:endomembrane system"/>
    <property type="evidence" value="ECO:0007669"/>
    <property type="project" value="UniProtKB-SubCell"/>
</dbReference>
<comment type="subcellular location">
    <subcellularLocation>
        <location evidence="1">Endomembrane system</location>
        <topology evidence="1">Multi-pass membrane protein</topology>
    </subcellularLocation>
</comment>
<evidence type="ECO:0000256" key="4">
    <source>
        <dbReference type="ARBA" id="ARBA00023136"/>
    </source>
</evidence>
<keyword evidence="7" id="KW-1185">Reference proteome</keyword>
<dbReference type="RefSeq" id="WP_236737086.1">
    <property type="nucleotide sequence ID" value="NZ_FOCM01000007.1"/>
</dbReference>